<gene>
    <name evidence="1" type="ORF">SNAT2548_LOCUS6685</name>
</gene>
<name>A0A812JJU9_9DINO</name>
<protein>
    <submittedName>
        <fullName evidence="1">Uncharacterized protein</fullName>
    </submittedName>
</protein>
<evidence type="ECO:0000313" key="2">
    <source>
        <dbReference type="Proteomes" id="UP000604046"/>
    </source>
</evidence>
<organism evidence="1 2">
    <name type="scientific">Symbiodinium natans</name>
    <dbReference type="NCBI Taxonomy" id="878477"/>
    <lineage>
        <taxon>Eukaryota</taxon>
        <taxon>Sar</taxon>
        <taxon>Alveolata</taxon>
        <taxon>Dinophyceae</taxon>
        <taxon>Suessiales</taxon>
        <taxon>Symbiodiniaceae</taxon>
        <taxon>Symbiodinium</taxon>
    </lineage>
</organism>
<evidence type="ECO:0000313" key="1">
    <source>
        <dbReference type="EMBL" id="CAE7207313.1"/>
    </source>
</evidence>
<dbReference type="OrthoDB" id="10536720at2759"/>
<accession>A0A812JJU9</accession>
<comment type="caution">
    <text evidence="1">The sequence shown here is derived from an EMBL/GenBank/DDBJ whole genome shotgun (WGS) entry which is preliminary data.</text>
</comment>
<keyword evidence="2" id="KW-1185">Reference proteome</keyword>
<proteinExistence type="predicted"/>
<dbReference type="EMBL" id="CAJNDS010000447">
    <property type="protein sequence ID" value="CAE7207313.1"/>
    <property type="molecule type" value="Genomic_DNA"/>
</dbReference>
<reference evidence="1" key="1">
    <citation type="submission" date="2021-02" db="EMBL/GenBank/DDBJ databases">
        <authorList>
            <person name="Dougan E. K."/>
            <person name="Rhodes N."/>
            <person name="Thang M."/>
            <person name="Chan C."/>
        </authorList>
    </citation>
    <scope>NUCLEOTIDE SEQUENCE</scope>
</reference>
<sequence length="120" mass="13476">MALPRLHDKFSLNRVQSFAIHASGWKEAATWRKQDAEFAESQRRGAERTMAARKDMDAKLFDAMLAKAGAHKLEQGISEKTRQQELLLNRPLVERMAQSGFKPERTVAMLKQASSHGLGA</sequence>
<dbReference type="AlphaFoldDB" id="A0A812JJU9"/>
<dbReference type="Proteomes" id="UP000604046">
    <property type="component" value="Unassembled WGS sequence"/>
</dbReference>